<dbReference type="Gene3D" id="1.10.150.380">
    <property type="entry name" value="GatB domain, N-terminal subdomain"/>
    <property type="match status" value="1"/>
</dbReference>
<dbReference type="GO" id="GO:0070681">
    <property type="term" value="P:glutaminyl-tRNAGln biosynthesis via transamidation"/>
    <property type="evidence" value="ECO:0007669"/>
    <property type="project" value="TreeGrafter"/>
</dbReference>
<dbReference type="HAMAP" id="MF_00121">
    <property type="entry name" value="GatB"/>
    <property type="match status" value="1"/>
</dbReference>
<dbReference type="SUPFAM" id="SSF55931">
    <property type="entry name" value="Glutamine synthetase/guanido kinase"/>
    <property type="match status" value="1"/>
</dbReference>
<dbReference type="EMBL" id="UHIA01000004">
    <property type="protein sequence ID" value="SUO98051.1"/>
    <property type="molecule type" value="Genomic_DNA"/>
</dbReference>
<dbReference type="NCBIfam" id="NF004012">
    <property type="entry name" value="PRK05477.1-2"/>
    <property type="match status" value="1"/>
</dbReference>
<dbReference type="NCBIfam" id="NF004014">
    <property type="entry name" value="PRK05477.1-4"/>
    <property type="match status" value="1"/>
</dbReference>
<dbReference type="AlphaFoldDB" id="A0A380N2A5"/>
<organism evidence="13 14">
    <name type="scientific">Suttonella indologenes</name>
    <dbReference type="NCBI Taxonomy" id="13276"/>
    <lineage>
        <taxon>Bacteria</taxon>
        <taxon>Pseudomonadati</taxon>
        <taxon>Pseudomonadota</taxon>
        <taxon>Gammaproteobacteria</taxon>
        <taxon>Cardiobacteriales</taxon>
        <taxon>Cardiobacteriaceae</taxon>
        <taxon>Suttonella</taxon>
    </lineage>
</organism>
<evidence type="ECO:0000256" key="1">
    <source>
        <dbReference type="ARBA" id="ARBA00005306"/>
    </source>
</evidence>
<dbReference type="FunFam" id="1.10.10.410:FF:000001">
    <property type="entry name" value="Aspartyl/glutamyl-tRNA(Asn/Gln) amidotransferase subunit B"/>
    <property type="match status" value="1"/>
</dbReference>
<comment type="function">
    <text evidence="8 11">Allows the formation of correctly charged Asn-tRNA(Asn) or Gln-tRNA(Gln) through the transamidation of misacylated Asp-tRNA(Asn) or Glu-tRNA(Gln) in organisms which lack either or both of asparaginyl-tRNA or glutaminyl-tRNA synthetases. The reaction takes place in the presence of glutamine and ATP through an activated phospho-Asp-tRNA(Asn) or phospho-Glu-tRNA(Gln).</text>
</comment>
<dbReference type="PROSITE" id="PS01234">
    <property type="entry name" value="GATB"/>
    <property type="match status" value="1"/>
</dbReference>
<dbReference type="GO" id="GO:0050566">
    <property type="term" value="F:asparaginyl-tRNA synthase (glutamine-hydrolyzing) activity"/>
    <property type="evidence" value="ECO:0007669"/>
    <property type="project" value="RHEA"/>
</dbReference>
<dbReference type="GO" id="GO:0005524">
    <property type="term" value="F:ATP binding"/>
    <property type="evidence" value="ECO:0007669"/>
    <property type="project" value="UniProtKB-KW"/>
</dbReference>
<evidence type="ECO:0000256" key="9">
    <source>
        <dbReference type="ARBA" id="ARBA00047380"/>
    </source>
</evidence>
<dbReference type="Pfam" id="PF02637">
    <property type="entry name" value="GatB_Yqey"/>
    <property type="match status" value="1"/>
</dbReference>
<comment type="catalytic activity">
    <reaction evidence="9 11">
        <text>L-aspartyl-tRNA(Asn) + L-glutamine + ATP + H2O = L-asparaginyl-tRNA(Asn) + L-glutamate + ADP + phosphate + 2 H(+)</text>
        <dbReference type="Rhea" id="RHEA:14513"/>
        <dbReference type="Rhea" id="RHEA-COMP:9674"/>
        <dbReference type="Rhea" id="RHEA-COMP:9677"/>
        <dbReference type="ChEBI" id="CHEBI:15377"/>
        <dbReference type="ChEBI" id="CHEBI:15378"/>
        <dbReference type="ChEBI" id="CHEBI:29985"/>
        <dbReference type="ChEBI" id="CHEBI:30616"/>
        <dbReference type="ChEBI" id="CHEBI:43474"/>
        <dbReference type="ChEBI" id="CHEBI:58359"/>
        <dbReference type="ChEBI" id="CHEBI:78515"/>
        <dbReference type="ChEBI" id="CHEBI:78516"/>
        <dbReference type="ChEBI" id="CHEBI:456216"/>
    </reaction>
</comment>
<dbReference type="EC" id="6.3.5.-" evidence="11"/>
<dbReference type="Gene3D" id="1.10.10.410">
    <property type="match status" value="1"/>
</dbReference>
<evidence type="ECO:0000313" key="14">
    <source>
        <dbReference type="Proteomes" id="UP000254575"/>
    </source>
</evidence>
<dbReference type="SMART" id="SM00845">
    <property type="entry name" value="GatB_Yqey"/>
    <property type="match status" value="1"/>
</dbReference>
<keyword evidence="14" id="KW-1185">Reference proteome</keyword>
<reference evidence="13 14" key="1">
    <citation type="submission" date="2018-06" db="EMBL/GenBank/DDBJ databases">
        <authorList>
            <consortium name="Pathogen Informatics"/>
            <person name="Doyle S."/>
        </authorList>
    </citation>
    <scope>NUCLEOTIDE SEQUENCE [LARGE SCALE GENOMIC DNA]</scope>
    <source>
        <strain evidence="13 14">NCTC10717</strain>
    </source>
</reference>
<evidence type="ECO:0000256" key="8">
    <source>
        <dbReference type="ARBA" id="ARBA00024799"/>
    </source>
</evidence>
<evidence type="ECO:0000256" key="5">
    <source>
        <dbReference type="ARBA" id="ARBA00022741"/>
    </source>
</evidence>
<name>A0A380N2A5_9GAMM</name>
<evidence type="ECO:0000256" key="2">
    <source>
        <dbReference type="ARBA" id="ARBA00011123"/>
    </source>
</evidence>
<protein>
    <recommendedName>
        <fullName evidence="3 11">Aspartyl/glutamyl-tRNA(Asn/Gln) amidotransferase subunit B</fullName>
        <shortName evidence="11">Asp/Glu-ADT subunit B</shortName>
        <ecNumber evidence="11">6.3.5.-</ecNumber>
    </recommendedName>
</protein>
<dbReference type="GO" id="GO:0016740">
    <property type="term" value="F:transferase activity"/>
    <property type="evidence" value="ECO:0007669"/>
    <property type="project" value="UniProtKB-KW"/>
</dbReference>
<evidence type="ECO:0000256" key="7">
    <source>
        <dbReference type="ARBA" id="ARBA00022917"/>
    </source>
</evidence>
<dbReference type="Pfam" id="PF02934">
    <property type="entry name" value="GatB_N"/>
    <property type="match status" value="1"/>
</dbReference>
<keyword evidence="5 11" id="KW-0547">Nucleotide-binding</keyword>
<dbReference type="Proteomes" id="UP000254575">
    <property type="component" value="Unassembled WGS sequence"/>
</dbReference>
<dbReference type="PANTHER" id="PTHR11659">
    <property type="entry name" value="GLUTAMYL-TRNA GLN AMIDOTRANSFERASE SUBUNIT B MITOCHONDRIAL AND PROKARYOTIC PET112-RELATED"/>
    <property type="match status" value="1"/>
</dbReference>
<dbReference type="SUPFAM" id="SSF89095">
    <property type="entry name" value="GatB/YqeY motif"/>
    <property type="match status" value="1"/>
</dbReference>
<dbReference type="InterPro" id="IPR042114">
    <property type="entry name" value="GatB_C_1"/>
</dbReference>
<dbReference type="InterPro" id="IPR004413">
    <property type="entry name" value="GatB"/>
</dbReference>
<sequence>MVGLFVLGIVMIYEAVIGLELHIQLATESKLFSSSSASFGAEVNTHVNEIDLGYPGVLPVLNERALEYAVLFGLALGSQINPNAFFMRKNYFYPDLPKGYQISQLADAIILGGLVDLPEFERQVRINRGQLEEDAGKSVHDAFTDRTGIDLNRAGVPLIELVSEPDMRSAAEAVAYMRKIHHLVRYLGISDGNMQEGSFRCDANVSIREKGSEVYNARVELKNINSFRFVEQAIELEIERQIDVVENGGTVEQETRLFDPDKMETRTMRSKEEANDYRYFPDPDLLPLQLSAEWIEQIRQNLPELPHLREQRYAEQYALDKDSLRFLVQDKATAQYFEEALNAGAEARTAAIWMQSELVKLLPEGQGFADCLLNPNQFAVLLARVADNTLSANAAKKLLPELWGNADISVDALIDTKGLRQVNDDGQLQQWAEEVLAANPDQVAAYKGGQVKMLGYLVGQVLKKSQGKANPKSVNELLQKLLA</sequence>
<dbReference type="InterPro" id="IPR003789">
    <property type="entry name" value="Asn/Gln_tRNA_amidoTrase-B-like"/>
</dbReference>
<dbReference type="GO" id="GO:0050567">
    <property type="term" value="F:glutaminyl-tRNA synthase (glutamine-hydrolyzing) activity"/>
    <property type="evidence" value="ECO:0007669"/>
    <property type="project" value="UniProtKB-UniRule"/>
</dbReference>
<keyword evidence="13" id="KW-0808">Transferase</keyword>
<dbReference type="InterPro" id="IPR017959">
    <property type="entry name" value="Asn/Gln-tRNA_amidoTrfase_suB/E"/>
</dbReference>
<comment type="similarity">
    <text evidence="1 11">Belongs to the GatB/GatE family. GatB subfamily.</text>
</comment>
<comment type="catalytic activity">
    <reaction evidence="10 11">
        <text>L-glutamyl-tRNA(Gln) + L-glutamine + ATP + H2O = L-glutaminyl-tRNA(Gln) + L-glutamate + ADP + phosphate + H(+)</text>
        <dbReference type="Rhea" id="RHEA:17521"/>
        <dbReference type="Rhea" id="RHEA-COMP:9681"/>
        <dbReference type="Rhea" id="RHEA-COMP:9684"/>
        <dbReference type="ChEBI" id="CHEBI:15377"/>
        <dbReference type="ChEBI" id="CHEBI:15378"/>
        <dbReference type="ChEBI" id="CHEBI:29985"/>
        <dbReference type="ChEBI" id="CHEBI:30616"/>
        <dbReference type="ChEBI" id="CHEBI:43474"/>
        <dbReference type="ChEBI" id="CHEBI:58359"/>
        <dbReference type="ChEBI" id="CHEBI:78520"/>
        <dbReference type="ChEBI" id="CHEBI:78521"/>
        <dbReference type="ChEBI" id="CHEBI:456216"/>
    </reaction>
</comment>
<evidence type="ECO:0000256" key="11">
    <source>
        <dbReference type="HAMAP-Rule" id="MF_00121"/>
    </source>
</evidence>
<evidence type="ECO:0000256" key="6">
    <source>
        <dbReference type="ARBA" id="ARBA00022840"/>
    </source>
</evidence>
<dbReference type="InterPro" id="IPR018027">
    <property type="entry name" value="Asn/Gln_amidotransferase"/>
</dbReference>
<keyword evidence="6 11" id="KW-0067">ATP-binding</keyword>
<dbReference type="InterPro" id="IPR006075">
    <property type="entry name" value="Asn/Gln-tRNA_Trfase_suB/E_cat"/>
</dbReference>
<gene>
    <name evidence="11 13" type="primary">gatB</name>
    <name evidence="13" type="ORF">NCTC10717_01790</name>
</gene>
<dbReference type="NCBIfam" id="TIGR00133">
    <property type="entry name" value="gatB"/>
    <property type="match status" value="1"/>
</dbReference>
<dbReference type="InterPro" id="IPR023168">
    <property type="entry name" value="GatB_Yqey_C_2"/>
</dbReference>
<dbReference type="GO" id="GO:0006412">
    <property type="term" value="P:translation"/>
    <property type="evidence" value="ECO:0007669"/>
    <property type="project" value="UniProtKB-UniRule"/>
</dbReference>
<comment type="subunit">
    <text evidence="2 11">Heterotrimer of A, B and C subunits.</text>
</comment>
<evidence type="ECO:0000256" key="4">
    <source>
        <dbReference type="ARBA" id="ARBA00022598"/>
    </source>
</evidence>
<dbReference type="InterPro" id="IPR014746">
    <property type="entry name" value="Gln_synth/guanido_kin_cat_dom"/>
</dbReference>
<evidence type="ECO:0000313" key="13">
    <source>
        <dbReference type="EMBL" id="SUO98051.1"/>
    </source>
</evidence>
<evidence type="ECO:0000256" key="10">
    <source>
        <dbReference type="ARBA" id="ARBA00047913"/>
    </source>
</evidence>
<keyword evidence="7 11" id="KW-0648">Protein biosynthesis</keyword>
<dbReference type="PANTHER" id="PTHR11659:SF0">
    <property type="entry name" value="GLUTAMYL-TRNA(GLN) AMIDOTRANSFERASE SUBUNIT B, MITOCHONDRIAL"/>
    <property type="match status" value="1"/>
</dbReference>
<accession>A0A380N2A5</accession>
<proteinExistence type="inferred from homology"/>
<keyword evidence="4 11" id="KW-0436">Ligase</keyword>
<feature type="domain" description="Asn/Gln amidotransferase" evidence="12">
    <location>
        <begin position="335"/>
        <end position="482"/>
    </location>
</feature>
<evidence type="ECO:0000259" key="12">
    <source>
        <dbReference type="SMART" id="SM00845"/>
    </source>
</evidence>
<dbReference type="InterPro" id="IPR017958">
    <property type="entry name" value="Gln-tRNA_amidoTrfase_suB_CS"/>
</dbReference>
<evidence type="ECO:0000256" key="3">
    <source>
        <dbReference type="ARBA" id="ARBA00016923"/>
    </source>
</evidence>